<feature type="region of interest" description="Disordered" evidence="1">
    <location>
        <begin position="77"/>
        <end position="98"/>
    </location>
</feature>
<sequence>MNLNAIMKSAQKLTATRKILRELMRESGPHEAVRLMPAKRRFRDMFAKKTSPFALKSGQVEVWLDDIRQHHPSFFDEAPVTKADTDKKSALKQRSVSA</sequence>
<keyword evidence="3" id="KW-1185">Reference proteome</keyword>
<dbReference type="EMBL" id="BMZB01000001">
    <property type="protein sequence ID" value="GGZ25422.1"/>
    <property type="molecule type" value="Genomic_DNA"/>
</dbReference>
<name>A0A918UPM9_9CAUL</name>
<comment type="caution">
    <text evidence="2">The sequence shown here is derived from an EMBL/GenBank/DDBJ whole genome shotgun (WGS) entry which is preliminary data.</text>
</comment>
<reference evidence="2" key="2">
    <citation type="submission" date="2020-09" db="EMBL/GenBank/DDBJ databases">
        <authorList>
            <person name="Sun Q."/>
            <person name="Kim S."/>
        </authorList>
    </citation>
    <scope>NUCLEOTIDE SEQUENCE</scope>
    <source>
        <strain evidence="2">KCTC 32296</strain>
    </source>
</reference>
<protein>
    <submittedName>
        <fullName evidence="2">Uncharacterized protein</fullName>
    </submittedName>
</protein>
<dbReference type="Proteomes" id="UP000662572">
    <property type="component" value="Unassembled WGS sequence"/>
</dbReference>
<organism evidence="2 3">
    <name type="scientific">Asticcacaulis endophyticus</name>
    <dbReference type="NCBI Taxonomy" id="1395890"/>
    <lineage>
        <taxon>Bacteria</taxon>
        <taxon>Pseudomonadati</taxon>
        <taxon>Pseudomonadota</taxon>
        <taxon>Alphaproteobacteria</taxon>
        <taxon>Caulobacterales</taxon>
        <taxon>Caulobacteraceae</taxon>
        <taxon>Asticcacaulis</taxon>
    </lineage>
</organism>
<dbReference type="RefSeq" id="WP_189485103.1">
    <property type="nucleotide sequence ID" value="NZ_BMZB01000001.1"/>
</dbReference>
<accession>A0A918UPM9</accession>
<reference evidence="2" key="1">
    <citation type="journal article" date="2014" name="Int. J. Syst. Evol. Microbiol.">
        <title>Complete genome sequence of Corynebacterium casei LMG S-19264T (=DSM 44701T), isolated from a smear-ripened cheese.</title>
        <authorList>
            <consortium name="US DOE Joint Genome Institute (JGI-PGF)"/>
            <person name="Walter F."/>
            <person name="Albersmeier A."/>
            <person name="Kalinowski J."/>
            <person name="Ruckert C."/>
        </authorList>
    </citation>
    <scope>NUCLEOTIDE SEQUENCE</scope>
    <source>
        <strain evidence="2">KCTC 32296</strain>
    </source>
</reference>
<proteinExistence type="predicted"/>
<dbReference type="AlphaFoldDB" id="A0A918UPM9"/>
<evidence type="ECO:0000313" key="3">
    <source>
        <dbReference type="Proteomes" id="UP000662572"/>
    </source>
</evidence>
<evidence type="ECO:0000313" key="2">
    <source>
        <dbReference type="EMBL" id="GGZ25422.1"/>
    </source>
</evidence>
<evidence type="ECO:0000256" key="1">
    <source>
        <dbReference type="SAM" id="MobiDB-lite"/>
    </source>
</evidence>
<gene>
    <name evidence="2" type="ORF">GCM10011273_08500</name>
</gene>